<dbReference type="AlphaFoldDB" id="R7H035"/>
<gene>
    <name evidence="6" type="ORF">BN741_01469</name>
</gene>
<keyword evidence="6" id="KW-0436">Ligase</keyword>
<evidence type="ECO:0000256" key="2">
    <source>
        <dbReference type="ARBA" id="ARBA00022741"/>
    </source>
</evidence>
<evidence type="ECO:0000313" key="6">
    <source>
        <dbReference type="EMBL" id="CDE33039.1"/>
    </source>
</evidence>
<dbReference type="InterPro" id="IPR024185">
    <property type="entry name" value="FTHF_cligase-like_sf"/>
</dbReference>
<keyword evidence="2 4" id="KW-0547">Nucleotide-binding</keyword>
<keyword evidence="5" id="KW-0479">Metal-binding</keyword>
<feature type="binding site" evidence="4">
    <location>
        <begin position="130"/>
        <end position="138"/>
    </location>
    <ligand>
        <name>ATP</name>
        <dbReference type="ChEBI" id="CHEBI:30616"/>
    </ligand>
</feature>
<dbReference type="Gene3D" id="3.40.50.10420">
    <property type="entry name" value="NagB/RpiA/CoA transferase-like"/>
    <property type="match status" value="1"/>
</dbReference>
<feature type="binding site" evidence="4">
    <location>
        <position position="54"/>
    </location>
    <ligand>
        <name>substrate</name>
    </ligand>
</feature>
<dbReference type="SUPFAM" id="SSF100950">
    <property type="entry name" value="NagB/RpiA/CoA transferase-like"/>
    <property type="match status" value="1"/>
</dbReference>
<accession>R7H035</accession>
<comment type="cofactor">
    <cofactor evidence="5">
        <name>Mg(2+)</name>
        <dbReference type="ChEBI" id="CHEBI:18420"/>
    </cofactor>
</comment>
<dbReference type="GO" id="GO:0030272">
    <property type="term" value="F:5-formyltetrahydrofolate cyclo-ligase activity"/>
    <property type="evidence" value="ECO:0007669"/>
    <property type="project" value="UniProtKB-EC"/>
</dbReference>
<organism evidence="6">
    <name type="scientific">Leyella stercorea CAG:629</name>
    <dbReference type="NCBI Taxonomy" id="1263103"/>
    <lineage>
        <taxon>Bacteria</taxon>
        <taxon>Pseudomonadati</taxon>
        <taxon>Bacteroidota</taxon>
        <taxon>Bacteroidia</taxon>
        <taxon>Bacteroidales</taxon>
        <taxon>Prevotellaceae</taxon>
        <taxon>Leyella</taxon>
    </lineage>
</organism>
<feature type="binding site" evidence="4">
    <location>
        <begin position="3"/>
        <end position="7"/>
    </location>
    <ligand>
        <name>ATP</name>
        <dbReference type="ChEBI" id="CHEBI:30616"/>
    </ligand>
</feature>
<comment type="catalytic activity">
    <reaction evidence="5">
        <text>(6S)-5-formyl-5,6,7,8-tetrahydrofolate + ATP = (6R)-5,10-methenyltetrahydrofolate + ADP + phosphate</text>
        <dbReference type="Rhea" id="RHEA:10488"/>
        <dbReference type="ChEBI" id="CHEBI:30616"/>
        <dbReference type="ChEBI" id="CHEBI:43474"/>
        <dbReference type="ChEBI" id="CHEBI:57455"/>
        <dbReference type="ChEBI" id="CHEBI:57457"/>
        <dbReference type="ChEBI" id="CHEBI:456216"/>
        <dbReference type="EC" id="6.3.3.2"/>
    </reaction>
</comment>
<dbReference type="GO" id="GO:0046872">
    <property type="term" value="F:metal ion binding"/>
    <property type="evidence" value="ECO:0007669"/>
    <property type="project" value="UniProtKB-KW"/>
</dbReference>
<dbReference type="RefSeq" id="WP_022430621.1">
    <property type="nucleotide sequence ID" value="NZ_FR899276.1"/>
</dbReference>
<reference evidence="6" key="1">
    <citation type="submission" date="2012-11" db="EMBL/GenBank/DDBJ databases">
        <title>Dependencies among metagenomic species, viruses, plasmids and units of genetic variation.</title>
        <authorList>
            <person name="Nielsen H.B."/>
            <person name="Almeida M."/>
            <person name="Juncker A.S."/>
            <person name="Rasmussen S."/>
            <person name="Li J."/>
            <person name="Sunagawa S."/>
            <person name="Plichta D."/>
            <person name="Gautier L."/>
            <person name="Le Chatelier E."/>
            <person name="Peletier E."/>
            <person name="Bonde I."/>
            <person name="Nielsen T."/>
            <person name="Manichanh C."/>
            <person name="Arumugam M."/>
            <person name="Batto J."/>
            <person name="Santos M.B.Q.D."/>
            <person name="Blom N."/>
            <person name="Borruel N."/>
            <person name="Burgdorf K.S."/>
            <person name="Boumezbeur F."/>
            <person name="Casellas F."/>
            <person name="Dore J."/>
            <person name="Guarner F."/>
            <person name="Hansen T."/>
            <person name="Hildebrand F."/>
            <person name="Kaas R.S."/>
            <person name="Kennedy S."/>
            <person name="Kristiansen K."/>
            <person name="Kultima J.R."/>
            <person name="Leonard P."/>
            <person name="Levenez F."/>
            <person name="Lund O."/>
            <person name="Moumen B."/>
            <person name="Le Paslier D."/>
            <person name="Pons N."/>
            <person name="Pedersen O."/>
            <person name="Prifti E."/>
            <person name="Qin J."/>
            <person name="Raes J."/>
            <person name="Tap J."/>
            <person name="Tims S."/>
            <person name="Ussery D.W."/>
            <person name="Yamada T."/>
            <person name="MetaHit consortium"/>
            <person name="Renault P."/>
            <person name="Sicheritz-Ponten T."/>
            <person name="Bork P."/>
            <person name="Wang J."/>
            <person name="Brunak S."/>
            <person name="Ehrlich S.D."/>
        </authorList>
    </citation>
    <scope>NUCLEOTIDE SEQUENCE [LARGE SCALE GENOMIC DNA]</scope>
</reference>
<dbReference type="InterPro" id="IPR037171">
    <property type="entry name" value="NagB/RpiA_transferase-like"/>
</dbReference>
<dbReference type="NCBIfam" id="TIGR02727">
    <property type="entry name" value="MTHFS_bact"/>
    <property type="match status" value="1"/>
</dbReference>
<dbReference type="GO" id="GO:0035999">
    <property type="term" value="P:tetrahydrofolate interconversion"/>
    <property type="evidence" value="ECO:0007669"/>
    <property type="project" value="TreeGrafter"/>
</dbReference>
<keyword evidence="3 4" id="KW-0067">ATP-binding</keyword>
<sequence length="187" mass="21317">MKKSELRKEIKNRKRQFTSQQLSELSFVVVMRLLAHQRLKDARTVMLYYSLPDEVYTHTLVDALLASGKRVLLPRVTGEETMELRCYTGPQSLEQGAYNIMEPVGEVFSDYAQIDLAVIPGVAFDRQLNRMGRGKGYYDRLLPQLGCAYKIGICFDFQLVESIECEEHDIRMDEVITGEGQNSINAG</sequence>
<dbReference type="PANTHER" id="PTHR23407">
    <property type="entry name" value="ATPASE INHIBITOR/5-FORMYLTETRAHYDROFOLATE CYCLO-LIGASE"/>
    <property type="match status" value="1"/>
</dbReference>
<comment type="similarity">
    <text evidence="1 5">Belongs to the 5-formyltetrahydrofolate cyclo-ligase family.</text>
</comment>
<dbReference type="EC" id="6.3.3.2" evidence="5"/>
<dbReference type="STRING" id="1263103.BN741_01469"/>
<dbReference type="PIRSF" id="PIRSF006806">
    <property type="entry name" value="FTHF_cligase"/>
    <property type="match status" value="1"/>
</dbReference>
<dbReference type="Pfam" id="PF01812">
    <property type="entry name" value="5-FTHF_cyc-lig"/>
    <property type="match status" value="1"/>
</dbReference>
<dbReference type="GO" id="GO:0005524">
    <property type="term" value="F:ATP binding"/>
    <property type="evidence" value="ECO:0007669"/>
    <property type="project" value="UniProtKB-KW"/>
</dbReference>
<keyword evidence="5" id="KW-0460">Magnesium</keyword>
<protein>
    <recommendedName>
        <fullName evidence="5">5-formyltetrahydrofolate cyclo-ligase</fullName>
        <ecNumber evidence="5">6.3.3.2</ecNumber>
    </recommendedName>
</protein>
<dbReference type="PANTHER" id="PTHR23407:SF1">
    <property type="entry name" value="5-FORMYLTETRAHYDROFOLATE CYCLO-LIGASE"/>
    <property type="match status" value="1"/>
</dbReference>
<evidence type="ECO:0000256" key="3">
    <source>
        <dbReference type="ARBA" id="ARBA00022840"/>
    </source>
</evidence>
<dbReference type="Proteomes" id="UP000018072">
    <property type="component" value="Unassembled WGS sequence"/>
</dbReference>
<dbReference type="EMBL" id="CBIT010000160">
    <property type="protein sequence ID" value="CDE33039.1"/>
    <property type="molecule type" value="Genomic_DNA"/>
</dbReference>
<evidence type="ECO:0000256" key="5">
    <source>
        <dbReference type="RuleBase" id="RU361279"/>
    </source>
</evidence>
<evidence type="ECO:0000256" key="4">
    <source>
        <dbReference type="PIRSR" id="PIRSR006806-1"/>
    </source>
</evidence>
<dbReference type="InterPro" id="IPR002698">
    <property type="entry name" value="FTHF_cligase"/>
</dbReference>
<proteinExistence type="inferred from homology"/>
<comment type="caution">
    <text evidence="6">The sequence shown here is derived from an EMBL/GenBank/DDBJ whole genome shotgun (WGS) entry which is preliminary data.</text>
</comment>
<name>R7H035_9BACT</name>
<evidence type="ECO:0000256" key="1">
    <source>
        <dbReference type="ARBA" id="ARBA00010638"/>
    </source>
</evidence>
<dbReference type="GO" id="GO:0009396">
    <property type="term" value="P:folic acid-containing compound biosynthetic process"/>
    <property type="evidence" value="ECO:0007669"/>
    <property type="project" value="TreeGrafter"/>
</dbReference>